<organism evidence="17 18">
    <name type="scientific">Manihot esculenta</name>
    <name type="common">Cassava</name>
    <name type="synonym">Jatropha manihot</name>
    <dbReference type="NCBI Taxonomy" id="3983"/>
    <lineage>
        <taxon>Eukaryota</taxon>
        <taxon>Viridiplantae</taxon>
        <taxon>Streptophyta</taxon>
        <taxon>Embryophyta</taxon>
        <taxon>Tracheophyta</taxon>
        <taxon>Spermatophyta</taxon>
        <taxon>Magnoliopsida</taxon>
        <taxon>eudicotyledons</taxon>
        <taxon>Gunneridae</taxon>
        <taxon>Pentapetalae</taxon>
        <taxon>rosids</taxon>
        <taxon>fabids</taxon>
        <taxon>Malpighiales</taxon>
        <taxon>Euphorbiaceae</taxon>
        <taxon>Crotonoideae</taxon>
        <taxon>Manihoteae</taxon>
        <taxon>Manihot</taxon>
    </lineage>
</organism>
<dbReference type="Gene3D" id="3.80.10.10">
    <property type="entry name" value="Ribonuclease Inhibitor"/>
    <property type="match status" value="4"/>
</dbReference>
<evidence type="ECO:0000256" key="14">
    <source>
        <dbReference type="SAM" id="SignalP"/>
    </source>
</evidence>
<dbReference type="FunFam" id="3.80.10.10:FF:000649">
    <property type="entry name" value="Leucine Rich Repeat family protein"/>
    <property type="match status" value="1"/>
</dbReference>
<dbReference type="SMART" id="SM00369">
    <property type="entry name" value="LRR_TYP"/>
    <property type="match status" value="10"/>
</dbReference>
<evidence type="ECO:0000256" key="12">
    <source>
        <dbReference type="SAM" id="MobiDB-lite"/>
    </source>
</evidence>
<proteinExistence type="inferred from homology"/>
<evidence type="ECO:0000256" key="4">
    <source>
        <dbReference type="ARBA" id="ARBA00022614"/>
    </source>
</evidence>
<dbReference type="Pfam" id="PF08263">
    <property type="entry name" value="LRRNT_2"/>
    <property type="match status" value="1"/>
</dbReference>
<evidence type="ECO:0000256" key="8">
    <source>
        <dbReference type="ARBA" id="ARBA00022989"/>
    </source>
</evidence>
<keyword evidence="11" id="KW-0325">Glycoprotein</keyword>
<dbReference type="InterPro" id="IPR046956">
    <property type="entry name" value="RLP23-like"/>
</dbReference>
<dbReference type="Gramene" id="Manes.16G058200.1.v8.1">
    <property type="protein sequence ID" value="Manes.16G058200.1.v8.1.CDS.1"/>
    <property type="gene ID" value="Manes.16G058200.v8.1"/>
</dbReference>
<accession>A0A2C9U967</accession>
<dbReference type="InterPro" id="IPR032675">
    <property type="entry name" value="LRR_dom_sf"/>
</dbReference>
<evidence type="ECO:0000256" key="10">
    <source>
        <dbReference type="ARBA" id="ARBA00023170"/>
    </source>
</evidence>
<evidence type="ECO:0000256" key="11">
    <source>
        <dbReference type="ARBA" id="ARBA00023180"/>
    </source>
</evidence>
<dbReference type="OrthoDB" id="1060944at2759"/>
<dbReference type="Pfam" id="PF23598">
    <property type="entry name" value="LRR_14"/>
    <property type="match status" value="1"/>
</dbReference>
<dbReference type="EMBL" id="CM004402">
    <property type="protein sequence ID" value="OAY26577.1"/>
    <property type="molecule type" value="Genomic_DNA"/>
</dbReference>
<evidence type="ECO:0000256" key="3">
    <source>
        <dbReference type="ARBA" id="ARBA00022475"/>
    </source>
</evidence>
<feature type="transmembrane region" description="Helical" evidence="13">
    <location>
        <begin position="963"/>
        <end position="983"/>
    </location>
</feature>
<keyword evidence="4" id="KW-0433">Leucine-rich repeat</keyword>
<reference evidence="18" key="1">
    <citation type="journal article" date="2016" name="Nat. Biotechnol.">
        <title>Sequencing wild and cultivated cassava and related species reveals extensive interspecific hybridization and genetic diversity.</title>
        <authorList>
            <person name="Bredeson J.V."/>
            <person name="Lyons J.B."/>
            <person name="Prochnik S.E."/>
            <person name="Wu G.A."/>
            <person name="Ha C.M."/>
            <person name="Edsinger-Gonzales E."/>
            <person name="Grimwood J."/>
            <person name="Schmutz J."/>
            <person name="Rabbi I.Y."/>
            <person name="Egesi C."/>
            <person name="Nauluvula P."/>
            <person name="Lebot V."/>
            <person name="Ndunguru J."/>
            <person name="Mkamilo G."/>
            <person name="Bart R.S."/>
            <person name="Setter T.L."/>
            <person name="Gleadow R.M."/>
            <person name="Kulakow P."/>
            <person name="Ferguson M.E."/>
            <person name="Rounsley S."/>
            <person name="Rokhsar D.S."/>
        </authorList>
    </citation>
    <scope>NUCLEOTIDE SEQUENCE [LARGE SCALE GENOMIC DNA]</scope>
    <source>
        <strain evidence="18">cv. AM560-2</strain>
    </source>
</reference>
<feature type="domain" description="Disease resistance R13L4/SHOC-2-like LRR" evidence="16">
    <location>
        <begin position="365"/>
        <end position="517"/>
    </location>
</feature>
<evidence type="ECO:0000259" key="15">
    <source>
        <dbReference type="Pfam" id="PF08263"/>
    </source>
</evidence>
<feature type="domain" description="Leucine-rich repeat-containing N-terminal plant-type" evidence="15">
    <location>
        <begin position="41"/>
        <end position="78"/>
    </location>
</feature>
<comment type="subcellular location">
    <subcellularLocation>
        <location evidence="1">Cell membrane</location>
        <topology evidence="1">Single-pass type I membrane protein</topology>
    </subcellularLocation>
</comment>
<gene>
    <name evidence="17" type="ORF">MANES_16G058200v8</name>
</gene>
<comment type="similarity">
    <text evidence="2">Belongs to the RLP family.</text>
</comment>
<dbReference type="Proteomes" id="UP000091857">
    <property type="component" value="Chromosome 16"/>
</dbReference>
<dbReference type="PANTHER" id="PTHR48063">
    <property type="entry name" value="LRR RECEPTOR-LIKE KINASE"/>
    <property type="match status" value="1"/>
</dbReference>
<evidence type="ECO:0000313" key="17">
    <source>
        <dbReference type="EMBL" id="OAY26577.1"/>
    </source>
</evidence>
<evidence type="ECO:0000256" key="5">
    <source>
        <dbReference type="ARBA" id="ARBA00022692"/>
    </source>
</evidence>
<evidence type="ECO:0000256" key="13">
    <source>
        <dbReference type="SAM" id="Phobius"/>
    </source>
</evidence>
<feature type="chain" id="PRO_5013356453" evidence="14">
    <location>
        <begin position="26"/>
        <end position="994"/>
    </location>
</feature>
<evidence type="ECO:0000256" key="6">
    <source>
        <dbReference type="ARBA" id="ARBA00022729"/>
    </source>
</evidence>
<dbReference type="FunFam" id="3.80.10.10:FF:000299">
    <property type="entry name" value="Piriformospora indica-insensitive protein 2"/>
    <property type="match status" value="1"/>
</dbReference>
<sequence length="994" mass="110020">MDGNISFYSISLLFLFLPILFVVHSISFNFCNADSIAKCSNTEREALLAFRNGLTDPSARLSSWVGDDCCRWEGVGCNNQTGNVFKLDLRNPFHFRSLDPYSLTDNEVATYRSLCLGGELNASLLNLKFLNYLDLSLNNFEGTQIPEFIGQFKNLWYLNLSYASFTGEVPPHLGNLSNLQYLDLNGFSYNNFGSTGLQVENPQWLSVFSTLKYLDMGFVRINSKEGAWLNAINMIPSLLEIRLHECELQDILVTLSFVNFTSLTVLDISKNFFNSSIPNWLFNLTSLTKLDLSSNSFSGSISSEFANLVSLEDLDLSLNGYIGGHIASSLGALCKLKNLNLAANNLSGEISEFLNNLSVCPSVSLVSLSLNSNQITGQLPDSIGSLKNLQILDLAYNSFWGSIPSAIGNLSSLKVLYLHSNKMNGSIPESFGQLSKLVDLNLIANAWGGVMTEVHFMNLSSLERIMLSTEPTWSLVLNVSYGWVPPFRLKYIEIRDCKLGPSFPMWLQVQSELQQVRLTNVGISDTIPEEWFSKLASKLIVLDLSNNYIKGKLPRKLECLQLDVIDLSSNGFEGLLPLWSTNATQVYFQNNSFSGHIPENIGELMPRLRNLHISDNHLNGTVPSSICNLVELLVFSVRNNEIHGELIDCWESLQSLWVLDASNNRLSGSIPISLGHLRSLGMLLLSNNNLDGEIPSSLQNCSALSSIDLGGNRLSGKIPSWIGVNVSSIFILRLRSNLLEGEIPTKLCNLPNLHFLDLAHNNFSGVIPSCLDNLTGLIYGNTSQTYYAQYRLAYFKDQIIVATKGREYEFNHNIALLNAIDLSGNNLKGGIPEAITSLKALRGMNLSRNHISGSIPEKIGNLNLLETLDLSHNNLSGTVPQTLSFLTFISHLDLSYNNLSGKMPTGNQLQTLNASSIYEGNPFLCGFPPQAKCPGDETENSITTSRDSRGDDEDENDSLFPGLYISIGLGFVVGFCGVAFVICRKKSFWRYDTR</sequence>
<evidence type="ECO:0000256" key="1">
    <source>
        <dbReference type="ARBA" id="ARBA00004251"/>
    </source>
</evidence>
<feature type="signal peptide" evidence="14">
    <location>
        <begin position="1"/>
        <end position="25"/>
    </location>
</feature>
<feature type="region of interest" description="Disordered" evidence="12">
    <location>
        <begin position="934"/>
        <end position="955"/>
    </location>
</feature>
<keyword evidence="5 13" id="KW-0812">Transmembrane</keyword>
<evidence type="ECO:0000256" key="2">
    <source>
        <dbReference type="ARBA" id="ARBA00009592"/>
    </source>
</evidence>
<keyword evidence="7" id="KW-0677">Repeat</keyword>
<name>A0A2C9U967_MANES</name>
<keyword evidence="3" id="KW-1003">Cell membrane</keyword>
<dbReference type="InterPro" id="IPR055414">
    <property type="entry name" value="LRR_R13L4/SHOC2-like"/>
</dbReference>
<keyword evidence="8 13" id="KW-1133">Transmembrane helix</keyword>
<dbReference type="InterPro" id="IPR003591">
    <property type="entry name" value="Leu-rich_rpt_typical-subtyp"/>
</dbReference>
<keyword evidence="18" id="KW-1185">Reference proteome</keyword>
<dbReference type="SUPFAM" id="SSF52058">
    <property type="entry name" value="L domain-like"/>
    <property type="match status" value="4"/>
</dbReference>
<dbReference type="InterPro" id="IPR001611">
    <property type="entry name" value="Leu-rich_rpt"/>
</dbReference>
<dbReference type="FunFam" id="3.80.10.10:FF:000920">
    <property type="entry name" value="mRNA, clone: RTFL01-33-G14"/>
    <property type="match status" value="1"/>
</dbReference>
<evidence type="ECO:0000259" key="16">
    <source>
        <dbReference type="Pfam" id="PF23598"/>
    </source>
</evidence>
<keyword evidence="9 13" id="KW-0472">Membrane</keyword>
<dbReference type="AlphaFoldDB" id="A0A2C9U967"/>
<dbReference type="Pfam" id="PF00560">
    <property type="entry name" value="LRR_1"/>
    <property type="match status" value="12"/>
</dbReference>
<dbReference type="GO" id="GO:0050832">
    <property type="term" value="P:defense response to fungus"/>
    <property type="evidence" value="ECO:0000318"/>
    <property type="project" value="GO_Central"/>
</dbReference>
<dbReference type="PANTHER" id="PTHR48063:SF97">
    <property type="entry name" value="DISEASE RESISTANCE FAMILY PROTEIN _ LRR FAMILY PROTEIN"/>
    <property type="match status" value="1"/>
</dbReference>
<keyword evidence="10" id="KW-0675">Receptor</keyword>
<keyword evidence="6 14" id="KW-0732">Signal</keyword>
<protein>
    <submittedName>
        <fullName evidence="17">Uncharacterized protein</fullName>
    </submittedName>
</protein>
<comment type="caution">
    <text evidence="17">The sequence shown here is derived from an EMBL/GenBank/DDBJ whole genome shotgun (WGS) entry which is preliminary data.</text>
</comment>
<evidence type="ECO:0000256" key="9">
    <source>
        <dbReference type="ARBA" id="ARBA00023136"/>
    </source>
</evidence>
<dbReference type="InterPro" id="IPR013210">
    <property type="entry name" value="LRR_N_plant-typ"/>
</dbReference>
<evidence type="ECO:0000256" key="7">
    <source>
        <dbReference type="ARBA" id="ARBA00022737"/>
    </source>
</evidence>
<dbReference type="GO" id="GO:0005886">
    <property type="term" value="C:plasma membrane"/>
    <property type="evidence" value="ECO:0007669"/>
    <property type="project" value="UniProtKB-SubCell"/>
</dbReference>
<dbReference type="PRINTS" id="PR00019">
    <property type="entry name" value="LEURICHRPT"/>
</dbReference>
<evidence type="ECO:0000313" key="18">
    <source>
        <dbReference type="Proteomes" id="UP000091857"/>
    </source>
</evidence>